<evidence type="ECO:0000313" key="5">
    <source>
        <dbReference type="Proteomes" id="UP000050509"/>
    </source>
</evidence>
<feature type="domain" description="Response regulatory" evidence="3">
    <location>
        <begin position="8"/>
        <end position="119"/>
    </location>
</feature>
<protein>
    <recommendedName>
        <fullName evidence="3">Response regulatory domain-containing protein</fullName>
    </recommendedName>
</protein>
<organism evidence="4 5">
    <name type="scientific">Kouleothrix aurantiaca</name>
    <dbReference type="NCBI Taxonomy" id="186479"/>
    <lineage>
        <taxon>Bacteria</taxon>
        <taxon>Bacillati</taxon>
        <taxon>Chloroflexota</taxon>
        <taxon>Chloroflexia</taxon>
        <taxon>Chloroflexales</taxon>
        <taxon>Roseiflexineae</taxon>
        <taxon>Roseiflexaceae</taxon>
        <taxon>Kouleothrix</taxon>
    </lineage>
</organism>
<comment type="caution">
    <text evidence="2">Lacks conserved residue(s) required for the propagation of feature annotation.</text>
</comment>
<evidence type="ECO:0000256" key="2">
    <source>
        <dbReference type="PROSITE-ProRule" id="PRU00169"/>
    </source>
</evidence>
<dbReference type="SUPFAM" id="SSF52172">
    <property type="entry name" value="CheY-like"/>
    <property type="match status" value="1"/>
</dbReference>
<reference evidence="4 5" key="1">
    <citation type="submission" date="2015-09" db="EMBL/GenBank/DDBJ databases">
        <title>Draft genome sequence of Kouleothrix aurantiaca JCM 19913.</title>
        <authorList>
            <person name="Hemp J."/>
        </authorList>
    </citation>
    <scope>NUCLEOTIDE SEQUENCE [LARGE SCALE GENOMIC DNA]</scope>
    <source>
        <strain evidence="4 5">COM-B</strain>
    </source>
</reference>
<evidence type="ECO:0000256" key="1">
    <source>
        <dbReference type="ARBA" id="ARBA00022553"/>
    </source>
</evidence>
<dbReference type="Pfam" id="PF00072">
    <property type="entry name" value="Response_reg"/>
    <property type="match status" value="1"/>
</dbReference>
<dbReference type="InterPro" id="IPR011006">
    <property type="entry name" value="CheY-like_superfamily"/>
</dbReference>
<keyword evidence="1" id="KW-0597">Phosphoprotein</keyword>
<dbReference type="InterPro" id="IPR001789">
    <property type="entry name" value="Sig_transdc_resp-reg_receiver"/>
</dbReference>
<evidence type="ECO:0000313" key="4">
    <source>
        <dbReference type="EMBL" id="KPV53835.1"/>
    </source>
</evidence>
<dbReference type="SMART" id="SM00448">
    <property type="entry name" value="REC"/>
    <property type="match status" value="1"/>
</dbReference>
<evidence type="ECO:0000259" key="3">
    <source>
        <dbReference type="PROSITE" id="PS50110"/>
    </source>
</evidence>
<proteinExistence type="predicted"/>
<gene>
    <name evidence="4" type="ORF">SE17_07310</name>
</gene>
<dbReference type="CDD" id="cd00156">
    <property type="entry name" value="REC"/>
    <property type="match status" value="1"/>
</dbReference>
<name>A0A0P9DUR8_9CHLR</name>
<accession>A0A0P9DUR8</accession>
<keyword evidence="5" id="KW-1185">Reference proteome</keyword>
<dbReference type="GO" id="GO:0000160">
    <property type="term" value="P:phosphorelay signal transduction system"/>
    <property type="evidence" value="ECO:0007669"/>
    <property type="project" value="InterPro"/>
</dbReference>
<dbReference type="AlphaFoldDB" id="A0A0P9DUR8"/>
<dbReference type="Proteomes" id="UP000050509">
    <property type="component" value="Unassembled WGS sequence"/>
</dbReference>
<dbReference type="Gene3D" id="3.40.50.2300">
    <property type="match status" value="1"/>
</dbReference>
<comment type="caution">
    <text evidence="4">The sequence shown here is derived from an EMBL/GenBank/DDBJ whole genome shotgun (WGS) entry which is preliminary data.</text>
</comment>
<sequence length="127" mass="13895">MMHSSQPAVLIVEPDAATRELYARALRREYRVVECAEASAALALVQGETFGAIVLEPSYGDERGWQALAALREHTGRAVPLVLCSVLDERRRGMALGAAAYLVKPVLPARLLETLRAVMEQNHATNQ</sequence>
<dbReference type="PANTHER" id="PTHR44591:SF3">
    <property type="entry name" value="RESPONSE REGULATORY DOMAIN-CONTAINING PROTEIN"/>
    <property type="match status" value="1"/>
</dbReference>
<dbReference type="PANTHER" id="PTHR44591">
    <property type="entry name" value="STRESS RESPONSE REGULATOR PROTEIN 1"/>
    <property type="match status" value="1"/>
</dbReference>
<dbReference type="PROSITE" id="PS50110">
    <property type="entry name" value="RESPONSE_REGULATORY"/>
    <property type="match status" value="1"/>
</dbReference>
<dbReference type="EMBL" id="LJCR01000169">
    <property type="protein sequence ID" value="KPV53835.1"/>
    <property type="molecule type" value="Genomic_DNA"/>
</dbReference>
<dbReference type="InterPro" id="IPR050595">
    <property type="entry name" value="Bact_response_regulator"/>
</dbReference>